<evidence type="ECO:0000313" key="3">
    <source>
        <dbReference type="Proteomes" id="UP000241462"/>
    </source>
</evidence>
<feature type="chain" id="PRO_5015569340" description="Beta/gamma crystallin 'Greek key' domain-containing protein" evidence="1">
    <location>
        <begin position="21"/>
        <end position="115"/>
    </location>
</feature>
<gene>
    <name evidence="2" type="ORF">BD289DRAFT_450548</name>
</gene>
<accession>A0A2T3AI45</accession>
<organism evidence="2 3">
    <name type="scientific">Coniella lustricola</name>
    <dbReference type="NCBI Taxonomy" id="2025994"/>
    <lineage>
        <taxon>Eukaryota</taxon>
        <taxon>Fungi</taxon>
        <taxon>Dikarya</taxon>
        <taxon>Ascomycota</taxon>
        <taxon>Pezizomycotina</taxon>
        <taxon>Sordariomycetes</taxon>
        <taxon>Sordariomycetidae</taxon>
        <taxon>Diaporthales</taxon>
        <taxon>Schizoparmaceae</taxon>
        <taxon>Coniella</taxon>
    </lineage>
</organism>
<evidence type="ECO:0000313" key="2">
    <source>
        <dbReference type="EMBL" id="PSR99106.1"/>
    </source>
</evidence>
<evidence type="ECO:0000256" key="1">
    <source>
        <dbReference type="SAM" id="SignalP"/>
    </source>
</evidence>
<dbReference type="Proteomes" id="UP000241462">
    <property type="component" value="Unassembled WGS sequence"/>
</dbReference>
<keyword evidence="1" id="KW-0732">Signal</keyword>
<name>A0A2T3AI45_9PEZI</name>
<evidence type="ECO:0008006" key="4">
    <source>
        <dbReference type="Google" id="ProtNLM"/>
    </source>
</evidence>
<dbReference type="AlphaFoldDB" id="A0A2T3AI45"/>
<proteinExistence type="predicted"/>
<feature type="signal peptide" evidence="1">
    <location>
        <begin position="1"/>
        <end position="20"/>
    </location>
</feature>
<keyword evidence="3" id="KW-1185">Reference proteome</keyword>
<dbReference type="InParanoid" id="A0A2T3AI45"/>
<reference evidence="2 3" key="1">
    <citation type="journal article" date="2018" name="Mycol. Prog.">
        <title>Coniella lustricola, a new species from submerged detritus.</title>
        <authorList>
            <person name="Raudabaugh D.B."/>
            <person name="Iturriaga T."/>
            <person name="Carver A."/>
            <person name="Mondo S."/>
            <person name="Pangilinan J."/>
            <person name="Lipzen A."/>
            <person name="He G."/>
            <person name="Amirebrahimi M."/>
            <person name="Grigoriev I.V."/>
            <person name="Miller A.N."/>
        </authorList>
    </citation>
    <scope>NUCLEOTIDE SEQUENCE [LARGE SCALE GENOMIC DNA]</scope>
    <source>
        <strain evidence="2 3">B22-T-1</strain>
    </source>
</reference>
<protein>
    <recommendedName>
        <fullName evidence="4">Beta/gamma crystallin 'Greek key' domain-containing protein</fullName>
    </recommendedName>
</protein>
<dbReference type="EMBL" id="KZ678386">
    <property type="protein sequence ID" value="PSR99106.1"/>
    <property type="molecule type" value="Genomic_DNA"/>
</dbReference>
<sequence>MKMQFTILATILSLAATGLGYGNVTVTLCNDFHGGKPCELHNAVPGTCNNVDANLYHYITSVQIAQEHDFCHFYSGANCTGSDIVVYYPGNADLEVNYSFDNQILSYLCEIDSFH</sequence>